<gene>
    <name evidence="1" type="ORF">HAX54_000282</name>
</gene>
<sequence>EDAALTIWEEFMLTFTNHFLPLELREAKDDEFMAQFYSTSLPCFGDAFHNEGQNATIYIWPWEAHSRQMCYDPTSQGNGYGLIDGLCPVDQTQEVGK</sequence>
<protein>
    <submittedName>
        <fullName evidence="1">Uncharacterized protein</fullName>
    </submittedName>
</protein>
<proteinExistence type="predicted"/>
<keyword evidence="2" id="KW-1185">Reference proteome</keyword>
<comment type="caution">
    <text evidence="1">The sequence shown here is derived from an EMBL/GenBank/DDBJ whole genome shotgun (WGS) entry which is preliminary data.</text>
</comment>
<name>A0ABS8WTL2_DATST</name>
<reference evidence="1 2" key="1">
    <citation type="journal article" date="2021" name="BMC Genomics">
        <title>Datura genome reveals duplications of psychoactive alkaloid biosynthetic genes and high mutation rate following tissue culture.</title>
        <authorList>
            <person name="Rajewski A."/>
            <person name="Carter-House D."/>
            <person name="Stajich J."/>
            <person name="Litt A."/>
        </authorList>
    </citation>
    <scope>NUCLEOTIDE SEQUENCE [LARGE SCALE GENOMIC DNA]</scope>
    <source>
        <strain evidence="1">AR-01</strain>
    </source>
</reference>
<dbReference type="EMBL" id="JACEIK010010073">
    <property type="protein sequence ID" value="MCE3214929.1"/>
    <property type="molecule type" value="Genomic_DNA"/>
</dbReference>
<accession>A0ABS8WTL2</accession>
<evidence type="ECO:0000313" key="1">
    <source>
        <dbReference type="EMBL" id="MCE3214929.1"/>
    </source>
</evidence>
<dbReference type="Proteomes" id="UP000823775">
    <property type="component" value="Unassembled WGS sequence"/>
</dbReference>
<evidence type="ECO:0000313" key="2">
    <source>
        <dbReference type="Proteomes" id="UP000823775"/>
    </source>
</evidence>
<feature type="non-terminal residue" evidence="1">
    <location>
        <position position="1"/>
    </location>
</feature>
<organism evidence="1 2">
    <name type="scientific">Datura stramonium</name>
    <name type="common">Jimsonweed</name>
    <name type="synonym">Common thornapple</name>
    <dbReference type="NCBI Taxonomy" id="4076"/>
    <lineage>
        <taxon>Eukaryota</taxon>
        <taxon>Viridiplantae</taxon>
        <taxon>Streptophyta</taxon>
        <taxon>Embryophyta</taxon>
        <taxon>Tracheophyta</taxon>
        <taxon>Spermatophyta</taxon>
        <taxon>Magnoliopsida</taxon>
        <taxon>eudicotyledons</taxon>
        <taxon>Gunneridae</taxon>
        <taxon>Pentapetalae</taxon>
        <taxon>asterids</taxon>
        <taxon>lamiids</taxon>
        <taxon>Solanales</taxon>
        <taxon>Solanaceae</taxon>
        <taxon>Solanoideae</taxon>
        <taxon>Datureae</taxon>
        <taxon>Datura</taxon>
    </lineage>
</organism>